<dbReference type="Proteomes" id="UP000284112">
    <property type="component" value="Unassembled WGS sequence"/>
</dbReference>
<evidence type="ECO:0000313" key="6">
    <source>
        <dbReference type="EMBL" id="RHG09925.1"/>
    </source>
</evidence>
<dbReference type="GO" id="GO:0016887">
    <property type="term" value="F:ATP hydrolysis activity"/>
    <property type="evidence" value="ECO:0007669"/>
    <property type="project" value="InterPro"/>
</dbReference>
<dbReference type="PANTHER" id="PTHR43335:SF8">
    <property type="entry name" value="ABC TRANSPORTER, ATP-BINDING PROTEIN"/>
    <property type="match status" value="1"/>
</dbReference>
<evidence type="ECO:0000313" key="7">
    <source>
        <dbReference type="Proteomes" id="UP000284112"/>
    </source>
</evidence>
<evidence type="ECO:0000256" key="2">
    <source>
        <dbReference type="ARBA" id="ARBA00022448"/>
    </source>
</evidence>
<evidence type="ECO:0000256" key="4">
    <source>
        <dbReference type="ARBA" id="ARBA00022840"/>
    </source>
</evidence>
<dbReference type="SUPFAM" id="SSF52540">
    <property type="entry name" value="P-loop containing nucleoside triphosphate hydrolases"/>
    <property type="match status" value="1"/>
</dbReference>
<gene>
    <name evidence="6" type="ORF">DW641_04900</name>
</gene>
<dbReference type="GO" id="GO:0005524">
    <property type="term" value="F:ATP binding"/>
    <property type="evidence" value="ECO:0007669"/>
    <property type="project" value="UniProtKB-KW"/>
</dbReference>
<dbReference type="InterPro" id="IPR003593">
    <property type="entry name" value="AAA+_ATPase"/>
</dbReference>
<evidence type="ECO:0000259" key="5">
    <source>
        <dbReference type="PROSITE" id="PS50893"/>
    </source>
</evidence>
<keyword evidence="2" id="KW-0813">Transport</keyword>
<sequence length="309" mass="34693">MKEPEKILEAKDICKAYGKNMVLNQVNLTIKAGEIYGLVGENGAGKSSLMKVITGLTKPTSGEISLFGKKNLEDERNKIGCLIENPALYMDMTARQNLEIQRTQRGIPGKSSIDEVLEIMDLKDAGNKRVKAFSLGMKQRLGIAIALLGRPQLLILDEPINGLDPTKIKYVREVLKNMNEEDGTTILISSHILPELHQLATVYGFIHHGKMLQQITDKELDEKCRRHVHIEVDNVEKASCILDERYPESQIKVYLRNVIKVFGYNKNISDITKELVYGGVGVEKIGYEGEDLEEYYTNLLSEVKSNETA</sequence>
<feature type="domain" description="ABC transporter" evidence="5">
    <location>
        <begin position="8"/>
        <end position="233"/>
    </location>
</feature>
<accession>A0A414S3P0</accession>
<dbReference type="RefSeq" id="WP_015526838.1">
    <property type="nucleotide sequence ID" value="NZ_JBBNFU010000006.1"/>
</dbReference>
<comment type="caution">
    <text evidence="6">The sequence shown here is derived from an EMBL/GenBank/DDBJ whole genome shotgun (WGS) entry which is preliminary data.</text>
</comment>
<name>A0A414S3P0_9FIRM</name>
<dbReference type="PROSITE" id="PS00211">
    <property type="entry name" value="ABC_TRANSPORTER_1"/>
    <property type="match status" value="1"/>
</dbReference>
<evidence type="ECO:0000256" key="3">
    <source>
        <dbReference type="ARBA" id="ARBA00022741"/>
    </source>
</evidence>
<dbReference type="PROSITE" id="PS50893">
    <property type="entry name" value="ABC_TRANSPORTER_2"/>
    <property type="match status" value="1"/>
</dbReference>
<dbReference type="Pfam" id="PF00005">
    <property type="entry name" value="ABC_tran"/>
    <property type="match status" value="1"/>
</dbReference>
<dbReference type="InterPro" id="IPR027417">
    <property type="entry name" value="P-loop_NTPase"/>
</dbReference>
<dbReference type="Gene3D" id="3.40.50.300">
    <property type="entry name" value="P-loop containing nucleotide triphosphate hydrolases"/>
    <property type="match status" value="1"/>
</dbReference>
<organism evidence="6 7">
    <name type="scientific">Dorea longicatena</name>
    <dbReference type="NCBI Taxonomy" id="88431"/>
    <lineage>
        <taxon>Bacteria</taxon>
        <taxon>Bacillati</taxon>
        <taxon>Bacillota</taxon>
        <taxon>Clostridia</taxon>
        <taxon>Lachnospirales</taxon>
        <taxon>Lachnospiraceae</taxon>
        <taxon>Dorea</taxon>
    </lineage>
</organism>
<dbReference type="PANTHER" id="PTHR43335">
    <property type="entry name" value="ABC TRANSPORTER, ATP-BINDING PROTEIN"/>
    <property type="match status" value="1"/>
</dbReference>
<keyword evidence="4 6" id="KW-0067">ATP-binding</keyword>
<comment type="similarity">
    <text evidence="1">Belongs to the ABC transporter superfamily.</text>
</comment>
<proteinExistence type="inferred from homology"/>
<protein>
    <submittedName>
        <fullName evidence="6">ATP-binding cassette domain-containing protein</fullName>
    </submittedName>
</protein>
<dbReference type="SMART" id="SM00382">
    <property type="entry name" value="AAA"/>
    <property type="match status" value="1"/>
</dbReference>
<keyword evidence="3" id="KW-0547">Nucleotide-binding</keyword>
<reference evidence="6 7" key="1">
    <citation type="submission" date="2018-08" db="EMBL/GenBank/DDBJ databases">
        <title>A genome reference for cultivated species of the human gut microbiota.</title>
        <authorList>
            <person name="Zou Y."/>
            <person name="Xue W."/>
            <person name="Luo G."/>
        </authorList>
    </citation>
    <scope>NUCLEOTIDE SEQUENCE [LARGE SCALE GENOMIC DNA]</scope>
    <source>
        <strain evidence="6 7">AM23-13</strain>
    </source>
</reference>
<evidence type="ECO:0000256" key="1">
    <source>
        <dbReference type="ARBA" id="ARBA00005417"/>
    </source>
</evidence>
<dbReference type="InterPro" id="IPR017871">
    <property type="entry name" value="ABC_transporter-like_CS"/>
</dbReference>
<dbReference type="AlphaFoldDB" id="A0A414S3P0"/>
<dbReference type="EMBL" id="QRHW01000005">
    <property type="protein sequence ID" value="RHG09925.1"/>
    <property type="molecule type" value="Genomic_DNA"/>
</dbReference>
<dbReference type="InterPro" id="IPR003439">
    <property type="entry name" value="ABC_transporter-like_ATP-bd"/>
</dbReference>
<dbReference type="GeneID" id="97505812"/>